<dbReference type="Pfam" id="PF00753">
    <property type="entry name" value="Lactamase_B"/>
    <property type="match status" value="1"/>
</dbReference>
<evidence type="ECO:0000313" key="3">
    <source>
        <dbReference type="EMBL" id="TNC44863.1"/>
    </source>
</evidence>
<dbReference type="RefSeq" id="WP_139078996.1">
    <property type="nucleotide sequence ID" value="NZ_VDFU01000053.1"/>
</dbReference>
<dbReference type="InterPro" id="IPR036866">
    <property type="entry name" value="RibonucZ/Hydroxyglut_hydro"/>
</dbReference>
<dbReference type="PANTHER" id="PTHR42951">
    <property type="entry name" value="METALLO-BETA-LACTAMASE DOMAIN-CONTAINING"/>
    <property type="match status" value="1"/>
</dbReference>
<dbReference type="OrthoDB" id="420651at2"/>
<dbReference type="InterPro" id="IPR050855">
    <property type="entry name" value="NDM-1-like"/>
</dbReference>
<keyword evidence="3" id="KW-0378">Hydrolase</keyword>
<dbReference type="Gene3D" id="3.60.15.10">
    <property type="entry name" value="Ribonuclease Z/Hydroxyacylglutathione hydrolase-like"/>
    <property type="match status" value="1"/>
</dbReference>
<reference evidence="3 4" key="1">
    <citation type="submission" date="2019-06" db="EMBL/GenBank/DDBJ databases">
        <title>YIM 131921 draft genome.</title>
        <authorList>
            <person name="Jiang L."/>
        </authorList>
    </citation>
    <scope>NUCLEOTIDE SEQUENCE [LARGE SCALE GENOMIC DNA]</scope>
    <source>
        <strain evidence="3 4">YIM 131921</strain>
    </source>
</reference>
<dbReference type="NCBIfam" id="TIGR04559">
    <property type="entry name" value="SoxH_rel_PQQ_2"/>
    <property type="match status" value="1"/>
</dbReference>
<dbReference type="Proteomes" id="UP000305887">
    <property type="component" value="Unassembled WGS sequence"/>
</dbReference>
<evidence type="ECO:0000256" key="1">
    <source>
        <dbReference type="ARBA" id="ARBA00005250"/>
    </source>
</evidence>
<accession>A0A5C4MM99</accession>
<evidence type="ECO:0000313" key="4">
    <source>
        <dbReference type="Proteomes" id="UP000305887"/>
    </source>
</evidence>
<dbReference type="SUPFAM" id="SSF56281">
    <property type="entry name" value="Metallo-hydrolase/oxidoreductase"/>
    <property type="match status" value="1"/>
</dbReference>
<dbReference type="PANTHER" id="PTHR42951:SF4">
    <property type="entry name" value="ACYL-COENZYME A THIOESTERASE MBLAC2"/>
    <property type="match status" value="1"/>
</dbReference>
<gene>
    <name evidence="3" type="ORF">FHG66_20435</name>
</gene>
<feature type="domain" description="Metallo-beta-lactamase" evidence="2">
    <location>
        <begin position="89"/>
        <end position="272"/>
    </location>
</feature>
<dbReference type="InterPro" id="IPR001279">
    <property type="entry name" value="Metallo-B-lactamas"/>
</dbReference>
<dbReference type="SMART" id="SM00849">
    <property type="entry name" value="Lactamase_B"/>
    <property type="match status" value="1"/>
</dbReference>
<proteinExistence type="inferred from homology"/>
<keyword evidence="4" id="KW-1185">Reference proteome</keyword>
<dbReference type="InterPro" id="IPR030829">
    <property type="entry name" value="SoxH-rel_PQQ_2"/>
</dbReference>
<evidence type="ECO:0000259" key="2">
    <source>
        <dbReference type="SMART" id="SM00849"/>
    </source>
</evidence>
<organism evidence="3 4">
    <name type="scientific">Rubellimicrobium rubrum</name>
    <dbReference type="NCBI Taxonomy" id="2585369"/>
    <lineage>
        <taxon>Bacteria</taxon>
        <taxon>Pseudomonadati</taxon>
        <taxon>Pseudomonadota</taxon>
        <taxon>Alphaproteobacteria</taxon>
        <taxon>Rhodobacterales</taxon>
        <taxon>Roseobacteraceae</taxon>
        <taxon>Rubellimicrobium</taxon>
    </lineage>
</organism>
<sequence length="343" mass="36219">MIDVLATLCLLAAPSECVLRTVPVGAETCEAAMIAAAGRLEDWRSHYQVGDVHCGALAEPPLAFEEVRPGLFVHRAAVALASPENGGDIGNVAFVLGRDAVAVIDAGGSRALGEAAVAAIRARTDKPIRFLVLTHFHPDHVFGATAMADAGAEILAHPKLSDGLAVRAETYMERTEEQVGLAFAGSTLPRVDRIIGPSEVLDLGDRELELRAWPVGHSEADVTVLDRTSGTLIAGDLVFDEHLPTLDGSLSGWLGVLDLLGASEATSVVPGHGGPILPWPEGGESLRRYLGVLEQDLRALLADGVSLGDAVQVAAGQERALWSLFDEHNARNATVAYTELEWE</sequence>
<dbReference type="CDD" id="cd16282">
    <property type="entry name" value="metallo-hydrolase-like_MBL-fold"/>
    <property type="match status" value="1"/>
</dbReference>
<protein>
    <submittedName>
        <fullName evidence="3">Quinoprotein relay system zinc metallohydrolase 2</fullName>
    </submittedName>
</protein>
<dbReference type="GO" id="GO:0016787">
    <property type="term" value="F:hydrolase activity"/>
    <property type="evidence" value="ECO:0007669"/>
    <property type="project" value="UniProtKB-KW"/>
</dbReference>
<comment type="caution">
    <text evidence="3">The sequence shown here is derived from an EMBL/GenBank/DDBJ whole genome shotgun (WGS) entry which is preliminary data.</text>
</comment>
<dbReference type="EMBL" id="VDFU01000053">
    <property type="protein sequence ID" value="TNC44863.1"/>
    <property type="molecule type" value="Genomic_DNA"/>
</dbReference>
<name>A0A5C4MM99_9RHOB</name>
<dbReference type="GO" id="GO:0017001">
    <property type="term" value="P:antibiotic catabolic process"/>
    <property type="evidence" value="ECO:0007669"/>
    <property type="project" value="UniProtKB-ARBA"/>
</dbReference>
<dbReference type="AlphaFoldDB" id="A0A5C4MM99"/>
<comment type="similarity">
    <text evidence="1">Belongs to the metallo-beta-lactamase superfamily. Class-B beta-lactamase family.</text>
</comment>